<protein>
    <submittedName>
        <fullName evidence="2">Uncharacterized protein</fullName>
    </submittedName>
</protein>
<proteinExistence type="predicted"/>
<evidence type="ECO:0000256" key="1">
    <source>
        <dbReference type="SAM" id="MobiDB-lite"/>
    </source>
</evidence>
<organism evidence="2 3">
    <name type="scientific">Zoarces viviparus</name>
    <name type="common">Viviparous eelpout</name>
    <name type="synonym">Blennius viviparus</name>
    <dbReference type="NCBI Taxonomy" id="48416"/>
    <lineage>
        <taxon>Eukaryota</taxon>
        <taxon>Metazoa</taxon>
        <taxon>Chordata</taxon>
        <taxon>Craniata</taxon>
        <taxon>Vertebrata</taxon>
        <taxon>Euteleostomi</taxon>
        <taxon>Actinopterygii</taxon>
        <taxon>Neopterygii</taxon>
        <taxon>Teleostei</taxon>
        <taxon>Neoteleostei</taxon>
        <taxon>Acanthomorphata</taxon>
        <taxon>Eupercaria</taxon>
        <taxon>Perciformes</taxon>
        <taxon>Cottioidei</taxon>
        <taxon>Zoarcales</taxon>
        <taxon>Zoarcidae</taxon>
        <taxon>Zoarcinae</taxon>
        <taxon>Zoarces</taxon>
    </lineage>
</organism>
<evidence type="ECO:0000313" key="2">
    <source>
        <dbReference type="EMBL" id="KAK9529410.1"/>
    </source>
</evidence>
<sequence>MWFAVPFTVASGLDSGKPCGTAGCQSKQDLLDGIREGLDSVMFATQETEALLSLIDRLTEGRMEDTEHTQLWSSDMRPPVLLQNDR</sequence>
<feature type="region of interest" description="Disordered" evidence="1">
    <location>
        <begin position="66"/>
        <end position="86"/>
    </location>
</feature>
<name>A0AAW1F558_ZOAVI</name>
<gene>
    <name evidence="2" type="ORF">VZT92_013504</name>
</gene>
<accession>A0AAW1F558</accession>
<keyword evidence="3" id="KW-1185">Reference proteome</keyword>
<comment type="caution">
    <text evidence="2">The sequence shown here is derived from an EMBL/GenBank/DDBJ whole genome shotgun (WGS) entry which is preliminary data.</text>
</comment>
<dbReference type="EMBL" id="JBCEZU010000111">
    <property type="protein sequence ID" value="KAK9529410.1"/>
    <property type="molecule type" value="Genomic_DNA"/>
</dbReference>
<dbReference type="Proteomes" id="UP001488805">
    <property type="component" value="Unassembled WGS sequence"/>
</dbReference>
<dbReference type="AlphaFoldDB" id="A0AAW1F558"/>
<evidence type="ECO:0000313" key="3">
    <source>
        <dbReference type="Proteomes" id="UP001488805"/>
    </source>
</evidence>
<reference evidence="2 3" key="1">
    <citation type="journal article" date="2024" name="Genome Biol. Evol.">
        <title>Chromosome-level genome assembly of the viviparous eelpout Zoarces viviparus.</title>
        <authorList>
            <person name="Fuhrmann N."/>
            <person name="Brasseur M.V."/>
            <person name="Bakowski C.E."/>
            <person name="Podsiadlowski L."/>
            <person name="Prost S."/>
            <person name="Krehenwinkel H."/>
            <person name="Mayer C."/>
        </authorList>
    </citation>
    <scope>NUCLEOTIDE SEQUENCE [LARGE SCALE GENOMIC DNA]</scope>
    <source>
        <strain evidence="2">NO-MEL_2022_Ind0_liver</strain>
    </source>
</reference>